<accession>A0A7S1I859</accession>
<dbReference type="EMBL" id="HBGA01040973">
    <property type="protein sequence ID" value="CAD9003830.1"/>
    <property type="molecule type" value="Transcribed_RNA"/>
</dbReference>
<proteinExistence type="predicted"/>
<organism evidence="1">
    <name type="scientific">Eutreptiella gymnastica</name>
    <dbReference type="NCBI Taxonomy" id="73025"/>
    <lineage>
        <taxon>Eukaryota</taxon>
        <taxon>Discoba</taxon>
        <taxon>Euglenozoa</taxon>
        <taxon>Euglenida</taxon>
        <taxon>Spirocuta</taxon>
        <taxon>Euglenophyceae</taxon>
        <taxon>Eutreptiales</taxon>
        <taxon>Eutreptiaceae</taxon>
        <taxon>Eutreptiella</taxon>
    </lineage>
</organism>
<name>A0A7S1I859_9EUGL</name>
<sequence length="136" mass="14974">MGVCTHNVLEISPRFLIHAHNVGMECWRYGEMENAKSWVVVPLVCSQQVCSSVRLTLHDFVSGYLAGKGPCWWHYYGAWVPRDVGTEGVGYPGVARTARGGVLMDVPNWASPFTTEQRVSLQLLCACSAETPCGDI</sequence>
<gene>
    <name evidence="1" type="ORF">EGYM00392_LOCUS14914</name>
</gene>
<protein>
    <submittedName>
        <fullName evidence="1">Uncharacterized protein</fullName>
    </submittedName>
</protein>
<evidence type="ECO:0000313" key="1">
    <source>
        <dbReference type="EMBL" id="CAD9003830.1"/>
    </source>
</evidence>
<dbReference type="AlphaFoldDB" id="A0A7S1I859"/>
<reference evidence="1" key="1">
    <citation type="submission" date="2021-01" db="EMBL/GenBank/DDBJ databases">
        <authorList>
            <person name="Corre E."/>
            <person name="Pelletier E."/>
            <person name="Niang G."/>
            <person name="Scheremetjew M."/>
            <person name="Finn R."/>
            <person name="Kale V."/>
            <person name="Holt S."/>
            <person name="Cochrane G."/>
            <person name="Meng A."/>
            <person name="Brown T."/>
            <person name="Cohen L."/>
        </authorList>
    </citation>
    <scope>NUCLEOTIDE SEQUENCE</scope>
    <source>
        <strain evidence="1">NIES-381</strain>
    </source>
</reference>